<dbReference type="AlphaFoldDB" id="A0A6J7LTB4"/>
<sequence>MVNVSEPIVFWQAISDRTAVAWTKSGEKGGAFVYEGPVGLVMWGDISWEGLQGIGLSRLSHRRTGYPEWVQPEPPSHQEIQTQWALGASARAMVARRPPGRVKELLRADLEARRGERLVARQSDEMPDSFYRRVANFYKATMETGGKPTTAIAESAGVPKTTAARWVREARQRNFLPPTTKGRSRA</sequence>
<reference evidence="1" key="1">
    <citation type="submission" date="2020-05" db="EMBL/GenBank/DDBJ databases">
        <authorList>
            <person name="Chiriac C."/>
            <person name="Salcher M."/>
            <person name="Ghai R."/>
            <person name="Kavagutti S V."/>
        </authorList>
    </citation>
    <scope>NUCLEOTIDE SEQUENCE</scope>
</reference>
<accession>A0A6J7LTB4</accession>
<name>A0A6J7LTB4_9ZZZZ</name>
<proteinExistence type="predicted"/>
<gene>
    <name evidence="1" type="ORF">UFOPK3772_03267</name>
</gene>
<protein>
    <submittedName>
        <fullName evidence="1">Unannotated protein</fullName>
    </submittedName>
</protein>
<organism evidence="1">
    <name type="scientific">freshwater metagenome</name>
    <dbReference type="NCBI Taxonomy" id="449393"/>
    <lineage>
        <taxon>unclassified sequences</taxon>
        <taxon>metagenomes</taxon>
        <taxon>ecological metagenomes</taxon>
    </lineage>
</organism>
<evidence type="ECO:0000313" key="1">
    <source>
        <dbReference type="EMBL" id="CAB4969733.1"/>
    </source>
</evidence>
<dbReference type="EMBL" id="CAFBNE010000179">
    <property type="protein sequence ID" value="CAB4969733.1"/>
    <property type="molecule type" value="Genomic_DNA"/>
</dbReference>